<keyword evidence="3" id="KW-1185">Reference proteome</keyword>
<evidence type="ECO:0000256" key="1">
    <source>
        <dbReference type="SAM" id="SignalP"/>
    </source>
</evidence>
<gene>
    <name evidence="2" type="ORF">EC844_10291</name>
</gene>
<dbReference type="Proteomes" id="UP000294963">
    <property type="component" value="Unassembled WGS sequence"/>
</dbReference>
<protein>
    <submittedName>
        <fullName evidence="2">Uncharacterized protein</fullName>
    </submittedName>
</protein>
<reference evidence="2 3" key="1">
    <citation type="submission" date="2019-03" db="EMBL/GenBank/DDBJ databases">
        <title>Genomic analyses of the natural microbiome of Caenorhabditis elegans.</title>
        <authorList>
            <person name="Samuel B."/>
        </authorList>
    </citation>
    <scope>NUCLEOTIDE SEQUENCE [LARGE SCALE GENOMIC DNA]</scope>
    <source>
        <strain evidence="2 3">JUb89</strain>
    </source>
</reference>
<feature type="signal peptide" evidence="1">
    <location>
        <begin position="1"/>
        <end position="25"/>
    </location>
</feature>
<accession>A0A4R1XYK7</accession>
<evidence type="ECO:0000313" key="2">
    <source>
        <dbReference type="EMBL" id="TCM69827.1"/>
    </source>
</evidence>
<dbReference type="AlphaFoldDB" id="A0A4R1XYK7"/>
<dbReference type="EMBL" id="SLVJ01000002">
    <property type="protein sequence ID" value="TCM69827.1"/>
    <property type="molecule type" value="Genomic_DNA"/>
</dbReference>
<keyword evidence="1" id="KW-0732">Signal</keyword>
<proteinExistence type="predicted"/>
<organism evidence="2 3">
    <name type="scientific">Acinetobacter calcoaceticus</name>
    <dbReference type="NCBI Taxonomy" id="471"/>
    <lineage>
        <taxon>Bacteria</taxon>
        <taxon>Pseudomonadati</taxon>
        <taxon>Pseudomonadota</taxon>
        <taxon>Gammaproteobacteria</taxon>
        <taxon>Moraxellales</taxon>
        <taxon>Moraxellaceae</taxon>
        <taxon>Acinetobacter</taxon>
        <taxon>Acinetobacter calcoaceticus/baumannii complex</taxon>
    </lineage>
</organism>
<sequence>MAYRRAFRCFLFTISSLVGSFSTSAQNLNLIQLSDSELSEVQGQALLSMTYIAPNDSLNKMVGKGVGFYKLGLEALLELNANIRKLQLGCGGINGPGGCDLDIDNLSLSGLSETRNGRVGSSAEMSNPFIEFAIRNPESAAQREVLGLRMSAEKVKGLLTLGLENTGTPNGINSFSGYMKIQDATGTAYTQAREMTYDDTGMMLRGKMKLTSSDLSSERDYESSEYKLQLSRTRANLRISGQEIIGNRLRSVTLKGMADIGNIDLKGNIHATVQKCVVFECSPMDMSVEVEGYVSNVKANVSIDQNLGFIHKLPLNNPFSLSLQSALVHWPGASAAAQQGWWMAFEDAIDIGNVSPSKSIVITDDVLKQMVGPINKQLNDKPAICPFGACLIFGLDLEEIDVKGAVVDFPLKDLQLRNQNFAPNCYGNLKFC</sequence>
<name>A0A4R1XYK7_ACICA</name>
<evidence type="ECO:0000313" key="3">
    <source>
        <dbReference type="Proteomes" id="UP000294963"/>
    </source>
</evidence>
<feature type="chain" id="PRO_5020686082" evidence="1">
    <location>
        <begin position="26"/>
        <end position="432"/>
    </location>
</feature>
<comment type="caution">
    <text evidence="2">The sequence shown here is derived from an EMBL/GenBank/DDBJ whole genome shotgun (WGS) entry which is preliminary data.</text>
</comment>